<dbReference type="PRINTS" id="PR00932">
    <property type="entry name" value="AMINO1PTASE"/>
</dbReference>
<dbReference type="GO" id="GO:0008270">
    <property type="term" value="F:zinc ion binding"/>
    <property type="evidence" value="ECO:0007669"/>
    <property type="project" value="InterPro"/>
</dbReference>
<evidence type="ECO:0000256" key="2">
    <source>
        <dbReference type="ARBA" id="ARBA00008290"/>
    </source>
</evidence>
<keyword evidence="5 9" id="KW-0479">Metal-binding</keyword>
<name>A0A9D1E5C3_9FIRM</name>
<evidence type="ECO:0000313" key="11">
    <source>
        <dbReference type="EMBL" id="HIR66422.1"/>
    </source>
</evidence>
<dbReference type="GO" id="GO:0005737">
    <property type="term" value="C:cytoplasm"/>
    <property type="evidence" value="ECO:0007669"/>
    <property type="project" value="UniProtKB-ARBA"/>
</dbReference>
<evidence type="ECO:0000256" key="10">
    <source>
        <dbReference type="RuleBase" id="RU004387"/>
    </source>
</evidence>
<dbReference type="NCBIfam" id="NF002600">
    <property type="entry name" value="PRK02256.1"/>
    <property type="match status" value="1"/>
</dbReference>
<evidence type="ECO:0000256" key="5">
    <source>
        <dbReference type="ARBA" id="ARBA00022723"/>
    </source>
</evidence>
<comment type="similarity">
    <text evidence="2 9">Belongs to the peptidase M18 family.</text>
</comment>
<accession>A0A9D1E5C3</accession>
<dbReference type="Gene3D" id="3.40.630.10">
    <property type="entry name" value="Zn peptidases"/>
    <property type="match status" value="1"/>
</dbReference>
<dbReference type="SUPFAM" id="SSF53187">
    <property type="entry name" value="Zn-dependent exopeptidases"/>
    <property type="match status" value="1"/>
</dbReference>
<dbReference type="GO" id="GO:0006508">
    <property type="term" value="P:proteolysis"/>
    <property type="evidence" value="ECO:0007669"/>
    <property type="project" value="UniProtKB-KW"/>
</dbReference>
<organism evidence="11 12">
    <name type="scientific">Candidatus Coproplasma avicola</name>
    <dbReference type="NCBI Taxonomy" id="2840744"/>
    <lineage>
        <taxon>Bacteria</taxon>
        <taxon>Bacillati</taxon>
        <taxon>Bacillota</taxon>
        <taxon>Clostridia</taxon>
        <taxon>Eubacteriales</taxon>
        <taxon>Candidatus Coproplasma</taxon>
    </lineage>
</organism>
<protein>
    <recommendedName>
        <fullName evidence="10">M18 family aminopeptidase</fullName>
        <ecNumber evidence="10">3.4.11.-</ecNumber>
    </recommendedName>
</protein>
<keyword evidence="6 9" id="KW-0378">Hydrolase</keyword>
<evidence type="ECO:0000313" key="12">
    <source>
        <dbReference type="Proteomes" id="UP000823913"/>
    </source>
</evidence>
<evidence type="ECO:0000256" key="9">
    <source>
        <dbReference type="RuleBase" id="RU004386"/>
    </source>
</evidence>
<dbReference type="PANTHER" id="PTHR28570">
    <property type="entry name" value="ASPARTYL AMINOPEPTIDASE"/>
    <property type="match status" value="1"/>
</dbReference>
<dbReference type="Gene3D" id="2.30.250.10">
    <property type="entry name" value="Aminopeptidase i, Domain 2"/>
    <property type="match status" value="1"/>
</dbReference>
<dbReference type="Pfam" id="PF02127">
    <property type="entry name" value="Peptidase_M18"/>
    <property type="match status" value="1"/>
</dbReference>
<dbReference type="Proteomes" id="UP000823913">
    <property type="component" value="Unassembled WGS sequence"/>
</dbReference>
<reference evidence="11" key="2">
    <citation type="journal article" date="2021" name="PeerJ">
        <title>Extensive microbial diversity within the chicken gut microbiome revealed by metagenomics and culture.</title>
        <authorList>
            <person name="Gilroy R."/>
            <person name="Ravi A."/>
            <person name="Getino M."/>
            <person name="Pursley I."/>
            <person name="Horton D.L."/>
            <person name="Alikhan N.F."/>
            <person name="Baker D."/>
            <person name="Gharbi K."/>
            <person name="Hall N."/>
            <person name="Watson M."/>
            <person name="Adriaenssens E.M."/>
            <person name="Foster-Nyarko E."/>
            <person name="Jarju S."/>
            <person name="Secka A."/>
            <person name="Antonio M."/>
            <person name="Oren A."/>
            <person name="Chaudhuri R.R."/>
            <person name="La Ragione R."/>
            <person name="Hildebrand F."/>
            <person name="Pallen M.J."/>
        </authorList>
    </citation>
    <scope>NUCLEOTIDE SEQUENCE</scope>
    <source>
        <strain evidence="11">ChiW16-3235</strain>
    </source>
</reference>
<reference evidence="11" key="1">
    <citation type="submission" date="2020-10" db="EMBL/GenBank/DDBJ databases">
        <authorList>
            <person name="Gilroy R."/>
        </authorList>
    </citation>
    <scope>NUCLEOTIDE SEQUENCE</scope>
    <source>
        <strain evidence="11">ChiW16-3235</strain>
    </source>
</reference>
<evidence type="ECO:0000256" key="8">
    <source>
        <dbReference type="ARBA" id="ARBA00023049"/>
    </source>
</evidence>
<dbReference type="PANTHER" id="PTHR28570:SF2">
    <property type="entry name" value="M18 FAMILY AMINOPEPTIDASE 1-RELATED"/>
    <property type="match status" value="1"/>
</dbReference>
<dbReference type="SUPFAM" id="SSF101821">
    <property type="entry name" value="Aminopeptidase/glucanase lid domain"/>
    <property type="match status" value="1"/>
</dbReference>
<gene>
    <name evidence="11" type="ORF">IAB94_00060</name>
</gene>
<keyword evidence="7 9" id="KW-0862">Zinc</keyword>
<keyword evidence="8 9" id="KW-0482">Metalloprotease</keyword>
<dbReference type="InterPro" id="IPR023358">
    <property type="entry name" value="Peptidase_M18_dom2"/>
</dbReference>
<dbReference type="EMBL" id="DVHK01000001">
    <property type="protein sequence ID" value="HIR66422.1"/>
    <property type="molecule type" value="Genomic_DNA"/>
</dbReference>
<dbReference type="GO" id="GO:0004177">
    <property type="term" value="F:aminopeptidase activity"/>
    <property type="evidence" value="ECO:0007669"/>
    <property type="project" value="UniProtKB-KW"/>
</dbReference>
<comment type="cofactor">
    <cofactor evidence="1 10">
        <name>Zn(2+)</name>
        <dbReference type="ChEBI" id="CHEBI:29105"/>
    </cofactor>
</comment>
<comment type="caution">
    <text evidence="11">The sequence shown here is derived from an EMBL/GenBank/DDBJ whole genome shotgun (WGS) entry which is preliminary data.</text>
</comment>
<evidence type="ECO:0000256" key="3">
    <source>
        <dbReference type="ARBA" id="ARBA00022438"/>
    </source>
</evidence>
<dbReference type="AlphaFoldDB" id="A0A9D1E5C3"/>
<sequence>MQYEYIRKNYFKEAEEAERKAIFDYAEGYKNFLFNSKTERGACATAKKLCEERGYKPYMFGDKVKAGDKLYFINRDKNIFIIKIGTNDISECGIKIMAAHVDSPRLDLKPNPLYEDGGLAFFKTHYYGGIKKYQWPTIALALEGVVVLRGGERVAVNVGDDENDPVFYITDLLPHLSQEQNELKLAKAISGESLNAIVGAMPDGCEDKEGVKAAVLKLLHDKYGISEIDFQTSELCFVPAGKPRDVGFDRALISAYGHDDKVCAYPEMTALFESDGKDTVMAIFADKEETGSQGVTGMQSRVIVDIIDSLSRSLGADPILVRYNSKCISADVCAAFDPEYASVYEKRNSSYINCGASVTKYHGARGKSSTNDASAEMVGYVRDALEDNGVIYQTGELGKIDIGGGGTVAMYIADLGIDTLDMGVPVLSMHAPYEIISKADLYSMHKAMLAFVNKH</sequence>
<keyword evidence="3 9" id="KW-0031">Aminopeptidase</keyword>
<evidence type="ECO:0000256" key="6">
    <source>
        <dbReference type="ARBA" id="ARBA00022801"/>
    </source>
</evidence>
<evidence type="ECO:0000256" key="4">
    <source>
        <dbReference type="ARBA" id="ARBA00022670"/>
    </source>
</evidence>
<dbReference type="EC" id="3.4.11.-" evidence="10"/>
<evidence type="ECO:0000256" key="1">
    <source>
        <dbReference type="ARBA" id="ARBA00001947"/>
    </source>
</evidence>
<proteinExistence type="inferred from homology"/>
<evidence type="ECO:0000256" key="7">
    <source>
        <dbReference type="ARBA" id="ARBA00022833"/>
    </source>
</evidence>
<dbReference type="GO" id="GO:0008237">
    <property type="term" value="F:metallopeptidase activity"/>
    <property type="evidence" value="ECO:0007669"/>
    <property type="project" value="UniProtKB-KW"/>
</dbReference>
<dbReference type="InterPro" id="IPR001948">
    <property type="entry name" value="Peptidase_M18"/>
</dbReference>
<keyword evidence="4 9" id="KW-0645">Protease</keyword>